<organism evidence="2 3">
    <name type="scientific">Adhaeribacter terreus</name>
    <dbReference type="NCBI Taxonomy" id="529703"/>
    <lineage>
        <taxon>Bacteria</taxon>
        <taxon>Pseudomonadati</taxon>
        <taxon>Bacteroidota</taxon>
        <taxon>Cytophagia</taxon>
        <taxon>Cytophagales</taxon>
        <taxon>Hymenobacteraceae</taxon>
        <taxon>Adhaeribacter</taxon>
    </lineage>
</organism>
<feature type="compositionally biased region" description="Basic and acidic residues" evidence="1">
    <location>
        <begin position="398"/>
        <end position="410"/>
    </location>
</feature>
<evidence type="ECO:0000256" key="1">
    <source>
        <dbReference type="SAM" id="MobiDB-lite"/>
    </source>
</evidence>
<dbReference type="EMBL" id="JBHSKT010000006">
    <property type="protein sequence ID" value="MFC5271274.1"/>
    <property type="molecule type" value="Genomic_DNA"/>
</dbReference>
<proteinExistence type="predicted"/>
<protein>
    <submittedName>
        <fullName evidence="2">Uncharacterized protein</fullName>
    </submittedName>
</protein>
<keyword evidence="3" id="KW-1185">Reference proteome</keyword>
<reference evidence="3" key="1">
    <citation type="journal article" date="2019" name="Int. J. Syst. Evol. Microbiol.">
        <title>The Global Catalogue of Microorganisms (GCM) 10K type strain sequencing project: providing services to taxonomists for standard genome sequencing and annotation.</title>
        <authorList>
            <consortium name="The Broad Institute Genomics Platform"/>
            <consortium name="The Broad Institute Genome Sequencing Center for Infectious Disease"/>
            <person name="Wu L."/>
            <person name="Ma J."/>
        </authorList>
    </citation>
    <scope>NUCLEOTIDE SEQUENCE [LARGE SCALE GENOMIC DNA]</scope>
    <source>
        <strain evidence="3">KACC 12602</strain>
    </source>
</reference>
<dbReference type="Proteomes" id="UP001596161">
    <property type="component" value="Unassembled WGS sequence"/>
</dbReference>
<evidence type="ECO:0000313" key="3">
    <source>
        <dbReference type="Proteomes" id="UP001596161"/>
    </source>
</evidence>
<evidence type="ECO:0000313" key="2">
    <source>
        <dbReference type="EMBL" id="MFC5271274.1"/>
    </source>
</evidence>
<feature type="compositionally biased region" description="Basic and acidic residues" evidence="1">
    <location>
        <begin position="153"/>
        <end position="176"/>
    </location>
</feature>
<feature type="compositionally biased region" description="Low complexity" evidence="1">
    <location>
        <begin position="177"/>
        <end position="186"/>
    </location>
</feature>
<feature type="compositionally biased region" description="Basic and acidic residues" evidence="1">
    <location>
        <begin position="253"/>
        <end position="263"/>
    </location>
</feature>
<feature type="region of interest" description="Disordered" evidence="1">
    <location>
        <begin position="66"/>
        <end position="410"/>
    </location>
</feature>
<dbReference type="RefSeq" id="WP_378017641.1">
    <property type="nucleotide sequence ID" value="NZ_JBHSKT010000006.1"/>
</dbReference>
<gene>
    <name evidence="2" type="ORF">ACFPIB_11680</name>
</gene>
<comment type="caution">
    <text evidence="2">The sequence shown here is derived from an EMBL/GenBank/DDBJ whole genome shotgun (WGS) entry which is preliminary data.</text>
</comment>
<feature type="compositionally biased region" description="Basic residues" evidence="1">
    <location>
        <begin position="388"/>
        <end position="397"/>
    </location>
</feature>
<feature type="compositionally biased region" description="Basic and acidic residues" evidence="1">
    <location>
        <begin position="93"/>
        <end position="103"/>
    </location>
</feature>
<name>A0ABW0EED8_9BACT</name>
<accession>A0ABW0EED8</accession>
<sequence>MTFEEFLTKRRVNVAAFAAGEPLRFAEWQNWFGQMHPESFYQMVKMVLNDVRRNYWLAEVPKPAAAPETATTTRPATRRAAISKPAAPVAETAKPEIPTKDVAKPAAEISETKPTEVGTSEETTAKPARPVFKPRAVIKKPVAPSENQGTEKPAQEKPAETKNPGETKTTETEKSATETPETAPAKPARPRAVIKRPAALSKAAENPEKTAAENPETVGNAEQKVKAQDPPEALKPARPRPVFKRPTTAATSETEKTVADQAEKVVNPVAIPGQEGASETKAISEEIQQDPEAAKAAEEVSAAVGHVPKPPRPRPVFKRPIPATNAPEDVAAESEKTVSETAQKPEATAKEITSEKPAETVGDSDQKPENKTVGSSDEKVEKPTAKPPRPRPIFKRPAKPESDDKNSQHL</sequence>
<feature type="compositionally biased region" description="Low complexity" evidence="1">
    <location>
        <begin position="66"/>
        <end position="80"/>
    </location>
</feature>
<feature type="compositionally biased region" description="Basic and acidic residues" evidence="1">
    <location>
        <begin position="347"/>
        <end position="384"/>
    </location>
</feature>